<feature type="region of interest" description="Disordered" evidence="1">
    <location>
        <begin position="316"/>
        <end position="335"/>
    </location>
</feature>
<keyword evidence="3" id="KW-1185">Reference proteome</keyword>
<name>A0A0V0QCQ4_PSEPJ</name>
<protein>
    <submittedName>
        <fullName evidence="2">Regulator of chromosome condensation 1/beta-lactamase-inhibitor protein II</fullName>
    </submittedName>
</protein>
<dbReference type="Proteomes" id="UP000054937">
    <property type="component" value="Unassembled WGS sequence"/>
</dbReference>
<dbReference type="EMBL" id="LDAU01000202">
    <property type="protein sequence ID" value="KRW99953.1"/>
    <property type="molecule type" value="Genomic_DNA"/>
</dbReference>
<comment type="caution">
    <text evidence="2">The sequence shown here is derived from an EMBL/GenBank/DDBJ whole genome shotgun (WGS) entry which is preliminary data.</text>
</comment>
<organism evidence="2 3">
    <name type="scientific">Pseudocohnilembus persalinus</name>
    <name type="common">Ciliate</name>
    <dbReference type="NCBI Taxonomy" id="266149"/>
    <lineage>
        <taxon>Eukaryota</taxon>
        <taxon>Sar</taxon>
        <taxon>Alveolata</taxon>
        <taxon>Ciliophora</taxon>
        <taxon>Intramacronucleata</taxon>
        <taxon>Oligohymenophorea</taxon>
        <taxon>Scuticociliatia</taxon>
        <taxon>Philasterida</taxon>
        <taxon>Pseudocohnilembidae</taxon>
        <taxon>Pseudocohnilembus</taxon>
    </lineage>
</organism>
<evidence type="ECO:0000313" key="3">
    <source>
        <dbReference type="Proteomes" id="UP000054937"/>
    </source>
</evidence>
<dbReference type="AlphaFoldDB" id="A0A0V0QCQ4"/>
<dbReference type="InParanoid" id="A0A0V0QCQ4"/>
<dbReference type="InterPro" id="IPR009091">
    <property type="entry name" value="RCC1/BLIP-II"/>
</dbReference>
<evidence type="ECO:0000313" key="2">
    <source>
        <dbReference type="EMBL" id="KRW99953.1"/>
    </source>
</evidence>
<reference evidence="2 3" key="1">
    <citation type="journal article" date="2015" name="Sci. Rep.">
        <title>Genome of the facultative scuticociliatosis pathogen Pseudocohnilembus persalinus provides insight into its virulence through horizontal gene transfer.</title>
        <authorList>
            <person name="Xiong J."/>
            <person name="Wang G."/>
            <person name="Cheng J."/>
            <person name="Tian M."/>
            <person name="Pan X."/>
            <person name="Warren A."/>
            <person name="Jiang C."/>
            <person name="Yuan D."/>
            <person name="Miao W."/>
        </authorList>
    </citation>
    <scope>NUCLEOTIDE SEQUENCE [LARGE SCALE GENOMIC DNA]</scope>
    <source>
        <strain evidence="2">36N120E</strain>
    </source>
</reference>
<accession>A0A0V0QCQ4</accession>
<sequence length="335" mass="39943">MGDNTYSQCGDSGDKQGIFSTFTMVENIKYYNITQIQAQSNSSLFINDQGEMLYSGKISNKKIVQKPKEGEFREQVFVVRVQAYDNGVQIFIKSLPRQDLSTVKILDDQDIQTFKEIKFQIQLKDDLGPYGLEPFSPIRFQIMLIPKEQNLENNDVEQSSITYSQQHRKQFQEAKAYIDEIYNQILLNYEIKKNQDDFSCYDLSIMPFELDIQESQEEKDKKKKEEEIKEFQRKKEQAKYDKKLKKQVEEEERKKKQIEEEELAKKKKEETDLRAKEAYMKHLKEQEDKKLKEDLERVQRKELRTGGGFDLNKLDIQKKQQPLKNQDQNRQFRFF</sequence>
<evidence type="ECO:0000256" key="1">
    <source>
        <dbReference type="SAM" id="MobiDB-lite"/>
    </source>
</evidence>
<feature type="region of interest" description="Disordered" evidence="1">
    <location>
        <begin position="242"/>
        <end position="271"/>
    </location>
</feature>
<proteinExistence type="predicted"/>
<dbReference type="Gene3D" id="2.130.10.30">
    <property type="entry name" value="Regulator of chromosome condensation 1/beta-lactamase-inhibitor protein II"/>
    <property type="match status" value="1"/>
</dbReference>
<gene>
    <name evidence="2" type="ORF">PPERSA_12629</name>
</gene>
<dbReference type="SUPFAM" id="SSF50985">
    <property type="entry name" value="RCC1/BLIP-II"/>
    <property type="match status" value="1"/>
</dbReference>
<feature type="compositionally biased region" description="Polar residues" evidence="1">
    <location>
        <begin position="319"/>
        <end position="335"/>
    </location>
</feature>